<dbReference type="InterPro" id="IPR052944">
    <property type="entry name" value="Sporulation_related"/>
</dbReference>
<dbReference type="Gene3D" id="2.50.20.10">
    <property type="entry name" value="Lipoprotein localisation LolA/LolB/LppX"/>
    <property type="match status" value="1"/>
</dbReference>
<keyword evidence="2" id="KW-1185">Reference proteome</keyword>
<dbReference type="SUPFAM" id="SSF89392">
    <property type="entry name" value="Prokaryotic lipoproteins and lipoprotein localization factors"/>
    <property type="match status" value="1"/>
</dbReference>
<dbReference type="OrthoDB" id="9785380at2"/>
<evidence type="ECO:0000313" key="2">
    <source>
        <dbReference type="Proteomes" id="UP000315753"/>
    </source>
</evidence>
<sequence length="337" mass="38365">MRRKVIIFFVLLLSVMVLGACGKDSKEEVLEKLHEKWAKGKGYELEATMEIKTGDEPRIYDVNVWHTQPDFYRVQVSQQDEDVTQMIIRNKEGVFVVTPSLKKTYKFQSEWPKQNSQPYLIGALAEDLLADKNVQMEETDNHYIFTAATRNNHKSIMPTQKVTVDKKTLLPKSVSILNEADEEQMLITFKKIDLGVQHKEKEYAVEQFTKDEKQNVATEEKQSTNFQTYYPVLAWGNTTLADEKRIKTEDGTERVILTFEGDKSFTLVQEPVEVGESATIPVFQPGELLDLGFTIGAITDHSLSFEKDGISFFIASNDLTKEEMIEVASSISEGSLK</sequence>
<protein>
    <submittedName>
        <fullName evidence="1">Outer membrane lipoprotein carrier protein LolA</fullName>
    </submittedName>
</protein>
<organism evidence="1 2">
    <name type="scientific">Ureibacillus terrenus</name>
    <dbReference type="NCBI Taxonomy" id="118246"/>
    <lineage>
        <taxon>Bacteria</taxon>
        <taxon>Bacillati</taxon>
        <taxon>Bacillota</taxon>
        <taxon>Bacilli</taxon>
        <taxon>Bacillales</taxon>
        <taxon>Caryophanaceae</taxon>
        <taxon>Ureibacillus</taxon>
    </lineage>
</organism>
<accession>A0A540V113</accession>
<reference evidence="1 2" key="1">
    <citation type="submission" date="2019-06" db="EMBL/GenBank/DDBJ databases">
        <title>Genome sequence of Ureibacillus terrenus.</title>
        <authorList>
            <person name="Maclea K.S."/>
            <person name="Simoes M."/>
        </authorList>
    </citation>
    <scope>NUCLEOTIDE SEQUENCE [LARGE SCALE GENOMIC DNA]</scope>
    <source>
        <strain evidence="1 2">ATCC BAA-384</strain>
    </source>
</reference>
<dbReference type="Proteomes" id="UP000315753">
    <property type="component" value="Unassembled WGS sequence"/>
</dbReference>
<gene>
    <name evidence="1" type="ORF">FKZ59_10265</name>
</gene>
<name>A0A540V113_9BACL</name>
<dbReference type="InterPro" id="IPR029046">
    <property type="entry name" value="LolA/LolB/LppX"/>
</dbReference>
<comment type="caution">
    <text evidence="1">The sequence shown here is derived from an EMBL/GenBank/DDBJ whole genome shotgun (WGS) entry which is preliminary data.</text>
</comment>
<dbReference type="PROSITE" id="PS51257">
    <property type="entry name" value="PROKAR_LIPOPROTEIN"/>
    <property type="match status" value="1"/>
</dbReference>
<proteinExistence type="predicted"/>
<dbReference type="PANTHER" id="PTHR37507">
    <property type="entry name" value="SPORULATION PROTEIN YDCC"/>
    <property type="match status" value="1"/>
</dbReference>
<keyword evidence="1" id="KW-0449">Lipoprotein</keyword>
<dbReference type="AlphaFoldDB" id="A0A540V113"/>
<dbReference type="EMBL" id="VIGD01000012">
    <property type="protein sequence ID" value="TQE90428.1"/>
    <property type="molecule type" value="Genomic_DNA"/>
</dbReference>
<dbReference type="RefSeq" id="WP_141602670.1">
    <property type="nucleotide sequence ID" value="NZ_JARMSB010000064.1"/>
</dbReference>
<evidence type="ECO:0000313" key="1">
    <source>
        <dbReference type="EMBL" id="TQE90428.1"/>
    </source>
</evidence>
<dbReference type="PANTHER" id="PTHR37507:SF2">
    <property type="entry name" value="SPORULATION PROTEIN YDCC"/>
    <property type="match status" value="1"/>
</dbReference>